<reference evidence="1" key="1">
    <citation type="submission" date="2021-01" db="EMBL/GenBank/DDBJ databases">
        <title>Whole genome shotgun sequence of Actinoplanes nipponensis NBRC 14063.</title>
        <authorList>
            <person name="Komaki H."/>
            <person name="Tamura T."/>
        </authorList>
    </citation>
    <scope>NUCLEOTIDE SEQUENCE</scope>
    <source>
        <strain evidence="1">NBRC 14063</strain>
    </source>
</reference>
<dbReference type="RefSeq" id="WP_203766505.1">
    <property type="nucleotide sequence ID" value="NZ_BAAAYJ010000009.1"/>
</dbReference>
<name>A0A919JEK6_9ACTN</name>
<proteinExistence type="predicted"/>
<comment type="caution">
    <text evidence="1">The sequence shown here is derived from an EMBL/GenBank/DDBJ whole genome shotgun (WGS) entry which is preliminary data.</text>
</comment>
<gene>
    <name evidence="1" type="ORF">Ani05nite_16410</name>
</gene>
<accession>A0A919JEK6</accession>
<keyword evidence="2" id="KW-1185">Reference proteome</keyword>
<organism evidence="1 2">
    <name type="scientific">Actinoplanes nipponensis</name>
    <dbReference type="NCBI Taxonomy" id="135950"/>
    <lineage>
        <taxon>Bacteria</taxon>
        <taxon>Bacillati</taxon>
        <taxon>Actinomycetota</taxon>
        <taxon>Actinomycetes</taxon>
        <taxon>Micromonosporales</taxon>
        <taxon>Micromonosporaceae</taxon>
        <taxon>Actinoplanes</taxon>
    </lineage>
</organism>
<evidence type="ECO:0000313" key="1">
    <source>
        <dbReference type="EMBL" id="GIE48107.1"/>
    </source>
</evidence>
<protein>
    <submittedName>
        <fullName evidence="1">Uncharacterized protein</fullName>
    </submittedName>
</protein>
<dbReference type="EMBL" id="BOMQ01000020">
    <property type="protein sequence ID" value="GIE48107.1"/>
    <property type="molecule type" value="Genomic_DNA"/>
</dbReference>
<dbReference type="Proteomes" id="UP000647172">
    <property type="component" value="Unassembled WGS sequence"/>
</dbReference>
<evidence type="ECO:0000313" key="2">
    <source>
        <dbReference type="Proteomes" id="UP000647172"/>
    </source>
</evidence>
<dbReference type="AlphaFoldDB" id="A0A919JEK6"/>
<sequence length="221" mass="24839">METAATIWMVLLIAVAAATALFAVPRRPARAAAPPADPRAGERALAAERAAEVSRRRRADWLRAQERVDAAWAEFDAADRDARRVAAAAAFPILKQRRTRAEIADRTRNLHRMATAACRQRELSIAQLNEALAHRGQWNPRRHPVAQEAALRAAVREHRYAAYRAAAEQERQAWQEAERAAATVRSLRAEVLTVREEAGRDVHYEQQWTPVRPAEARLAVR</sequence>